<dbReference type="Pfam" id="PF00005">
    <property type="entry name" value="ABC_tran"/>
    <property type="match status" value="1"/>
</dbReference>
<evidence type="ECO:0000256" key="3">
    <source>
        <dbReference type="ARBA" id="ARBA00022741"/>
    </source>
</evidence>
<dbReference type="Proteomes" id="UP000034076">
    <property type="component" value="Unassembled WGS sequence"/>
</dbReference>
<evidence type="ECO:0000256" key="2">
    <source>
        <dbReference type="ARBA" id="ARBA00022448"/>
    </source>
</evidence>
<keyword evidence="7" id="KW-1185">Reference proteome</keyword>
<comment type="caution">
    <text evidence="6">The sequence shown here is derived from an EMBL/GenBank/DDBJ whole genome shotgun (WGS) entry which is preliminary data.</text>
</comment>
<dbReference type="GO" id="GO:0022857">
    <property type="term" value="F:transmembrane transporter activity"/>
    <property type="evidence" value="ECO:0007669"/>
    <property type="project" value="UniProtKB-ARBA"/>
</dbReference>
<keyword evidence="3" id="KW-0547">Nucleotide-binding</keyword>
<dbReference type="GO" id="GO:0005524">
    <property type="term" value="F:ATP binding"/>
    <property type="evidence" value="ECO:0007669"/>
    <property type="project" value="UniProtKB-KW"/>
</dbReference>
<dbReference type="PANTHER" id="PTHR42798:SF7">
    <property type="entry name" value="ALPHA-D-RIBOSE 1-METHYLPHOSPHONATE 5-TRIPHOSPHATE SYNTHASE SUBUNIT PHNL"/>
    <property type="match status" value="1"/>
</dbReference>
<dbReference type="AlphaFoldDB" id="A0A0M2NDY9"/>
<name>A0A0M2NDY9_9FIRM</name>
<dbReference type="InterPro" id="IPR003439">
    <property type="entry name" value="ABC_transporter-like_ATP-bd"/>
</dbReference>
<accession>A0A0M2NDY9</accession>
<dbReference type="SMART" id="SM00382">
    <property type="entry name" value="AAA"/>
    <property type="match status" value="1"/>
</dbReference>
<dbReference type="PROSITE" id="PS50893">
    <property type="entry name" value="ABC_TRANSPORTER_2"/>
    <property type="match status" value="1"/>
</dbReference>
<dbReference type="PROSITE" id="PS00211">
    <property type="entry name" value="ABC_TRANSPORTER_1"/>
    <property type="match status" value="1"/>
</dbReference>
<dbReference type="Gene3D" id="3.40.50.300">
    <property type="entry name" value="P-loop containing nucleotide triphosphate hydrolases"/>
    <property type="match status" value="1"/>
</dbReference>
<dbReference type="OrthoDB" id="9802264at2"/>
<protein>
    <submittedName>
        <fullName evidence="6">Methionine ABC transporter ATP-binding protein</fullName>
    </submittedName>
</protein>
<evidence type="ECO:0000259" key="5">
    <source>
        <dbReference type="PROSITE" id="PS50893"/>
    </source>
</evidence>
<dbReference type="SUPFAM" id="SSF52540">
    <property type="entry name" value="P-loop containing nucleoside triphosphate hydrolases"/>
    <property type="match status" value="1"/>
</dbReference>
<comment type="similarity">
    <text evidence="1">Belongs to the ABC transporter superfamily.</text>
</comment>
<sequence length="235" mass="26170">MTEPIISVRNLVKIYKTKKVRFKALNGIDLDIYPGEFAAVAGTSGSGKSTLLNLIAGLEKPTAGKIFVKEKPVHKMKEDDLVEFRLNHIGFIFQNFNLMDTLTTLENAAFPLMLCGLTPREREQKAREVLSELGLSKHLAHDTNELSGGQQQRVSIARAIISKPEILFADEPTGNLDSETAGQIMEVLRDIVRENGTTLLMVTHDMEKARYADRIVYLTDGDITKIEGGQRKSEK</sequence>
<dbReference type="CDD" id="cd03255">
    <property type="entry name" value="ABC_MJ0796_LolCDE_FtsE"/>
    <property type="match status" value="1"/>
</dbReference>
<keyword evidence="4 6" id="KW-0067">ATP-binding</keyword>
<dbReference type="RefSeq" id="WP_046443540.1">
    <property type="nucleotide sequence ID" value="NZ_LAYJ01000101.1"/>
</dbReference>
<evidence type="ECO:0000256" key="1">
    <source>
        <dbReference type="ARBA" id="ARBA00005417"/>
    </source>
</evidence>
<dbReference type="PANTHER" id="PTHR42798">
    <property type="entry name" value="LIPOPROTEIN-RELEASING SYSTEM ATP-BINDING PROTEIN LOLD"/>
    <property type="match status" value="1"/>
</dbReference>
<dbReference type="EMBL" id="LAYJ01000101">
    <property type="protein sequence ID" value="KKI50739.1"/>
    <property type="molecule type" value="Genomic_DNA"/>
</dbReference>
<dbReference type="GO" id="GO:0098796">
    <property type="term" value="C:membrane protein complex"/>
    <property type="evidence" value="ECO:0007669"/>
    <property type="project" value="UniProtKB-ARBA"/>
</dbReference>
<organism evidence="6 7">
    <name type="scientific">Christensenella hongkongensis</name>
    <dbReference type="NCBI Taxonomy" id="270498"/>
    <lineage>
        <taxon>Bacteria</taxon>
        <taxon>Bacillati</taxon>
        <taxon>Bacillota</taxon>
        <taxon>Clostridia</taxon>
        <taxon>Christensenellales</taxon>
        <taxon>Christensenellaceae</taxon>
        <taxon>Christensenella</taxon>
    </lineage>
</organism>
<gene>
    <name evidence="6" type="ORF">CHK_1665</name>
</gene>
<dbReference type="GO" id="GO:0016887">
    <property type="term" value="F:ATP hydrolysis activity"/>
    <property type="evidence" value="ECO:0007669"/>
    <property type="project" value="InterPro"/>
</dbReference>
<keyword evidence="2" id="KW-0813">Transport</keyword>
<dbReference type="InterPro" id="IPR017911">
    <property type="entry name" value="MacB-like_ATP-bd"/>
</dbReference>
<dbReference type="InterPro" id="IPR027417">
    <property type="entry name" value="P-loop_NTPase"/>
</dbReference>
<feature type="domain" description="ABC transporter" evidence="5">
    <location>
        <begin position="6"/>
        <end position="235"/>
    </location>
</feature>
<dbReference type="FunFam" id="3.40.50.300:FF:000032">
    <property type="entry name" value="Export ABC transporter ATP-binding protein"/>
    <property type="match status" value="1"/>
</dbReference>
<dbReference type="InterPro" id="IPR017871">
    <property type="entry name" value="ABC_transporter-like_CS"/>
</dbReference>
<proteinExistence type="inferred from homology"/>
<dbReference type="InterPro" id="IPR003593">
    <property type="entry name" value="AAA+_ATPase"/>
</dbReference>
<evidence type="ECO:0000313" key="7">
    <source>
        <dbReference type="Proteomes" id="UP000034076"/>
    </source>
</evidence>
<evidence type="ECO:0000313" key="6">
    <source>
        <dbReference type="EMBL" id="KKI50739.1"/>
    </source>
</evidence>
<evidence type="ECO:0000256" key="4">
    <source>
        <dbReference type="ARBA" id="ARBA00022840"/>
    </source>
</evidence>
<dbReference type="STRING" id="270498.CHK_1665"/>
<reference evidence="6 7" key="1">
    <citation type="submission" date="2015-04" db="EMBL/GenBank/DDBJ databases">
        <title>Draft genome sequence of bacteremic isolate Catabacter hongkongensis type strain HKU16T.</title>
        <authorList>
            <person name="Lau S.K."/>
            <person name="Teng J.L."/>
            <person name="Huang Y."/>
            <person name="Curreem S.O."/>
            <person name="Tsui S.K."/>
            <person name="Woo P.C."/>
        </authorList>
    </citation>
    <scope>NUCLEOTIDE SEQUENCE [LARGE SCALE GENOMIC DNA]</scope>
    <source>
        <strain evidence="6 7">HKU16</strain>
    </source>
</reference>